<accession>U5QCJ4</accession>
<evidence type="ECO:0000313" key="2">
    <source>
        <dbReference type="Proteomes" id="UP000017396"/>
    </source>
</evidence>
<reference evidence="1 2" key="1">
    <citation type="journal article" date="2013" name="PLoS ONE">
        <title>Cultivation and Complete Genome Sequencing of Gloeobacter kilaueensis sp. nov., from a Lava Cave in Kilauea Caldera, Hawai'i.</title>
        <authorList>
            <person name="Saw J.H."/>
            <person name="Schatz M."/>
            <person name="Brown M.V."/>
            <person name="Kunkel D.D."/>
            <person name="Foster J.S."/>
            <person name="Shick H."/>
            <person name="Christensen S."/>
            <person name="Hou S."/>
            <person name="Wan X."/>
            <person name="Donachie S.P."/>
        </authorList>
    </citation>
    <scope>NUCLEOTIDE SEQUENCE [LARGE SCALE GENOMIC DNA]</scope>
    <source>
        <strain evidence="2">JS</strain>
    </source>
</reference>
<organism evidence="1 2">
    <name type="scientific">Gloeobacter kilaueensis (strain ATCC BAA-2537 / CCAP 1431/1 / ULC 316 / JS1)</name>
    <dbReference type="NCBI Taxonomy" id="1183438"/>
    <lineage>
        <taxon>Bacteria</taxon>
        <taxon>Bacillati</taxon>
        <taxon>Cyanobacteriota</taxon>
        <taxon>Cyanophyceae</taxon>
        <taxon>Gloeobacterales</taxon>
        <taxon>Gloeobacteraceae</taxon>
        <taxon>Gloeobacter</taxon>
    </lineage>
</organism>
<dbReference type="EMBL" id="CP003587">
    <property type="protein sequence ID" value="AGY56563.1"/>
    <property type="molecule type" value="Genomic_DNA"/>
</dbReference>
<gene>
    <name evidence="1" type="ORF">GKIL_0316</name>
</gene>
<protein>
    <recommendedName>
        <fullName evidence="3">6-carboxytetrahydropterin synthase</fullName>
    </recommendedName>
</protein>
<dbReference type="AlphaFoldDB" id="U5QCJ4"/>
<name>U5QCJ4_GLOK1</name>
<dbReference type="RefSeq" id="WP_023171576.1">
    <property type="nucleotide sequence ID" value="NC_022600.1"/>
</dbReference>
<dbReference type="SUPFAM" id="SSF55620">
    <property type="entry name" value="Tetrahydrobiopterin biosynthesis enzymes-like"/>
    <property type="match status" value="1"/>
</dbReference>
<proteinExistence type="predicted"/>
<keyword evidence="2" id="KW-1185">Reference proteome</keyword>
<evidence type="ECO:0000313" key="1">
    <source>
        <dbReference type="EMBL" id="AGY56563.1"/>
    </source>
</evidence>
<dbReference type="Proteomes" id="UP000017396">
    <property type="component" value="Chromosome"/>
</dbReference>
<dbReference type="KEGG" id="glj:GKIL_0316"/>
<dbReference type="eggNOG" id="COG0720">
    <property type="taxonomic scope" value="Bacteria"/>
</dbReference>
<dbReference type="STRING" id="1183438.GKIL_0316"/>
<evidence type="ECO:0008006" key="3">
    <source>
        <dbReference type="Google" id="ProtNLM"/>
    </source>
</evidence>
<dbReference type="PATRIC" id="fig|1183438.3.peg.319"/>
<sequence>MEAPYLTVVAPDRQVYPGTIRYEYRIAAGFRRRHANPPLWHDRHEHEFTVTLELAAFRPPTGLYGLDMVALEEQLKRWTAAIPPVLNDCPLCPHGTTEELCHYFASLPLESHVQLLAVSVAESPERVTILRLAHPDR</sequence>
<dbReference type="HOGENOM" id="CLU_1872509_0_0_3"/>